<evidence type="ECO:0000256" key="3">
    <source>
        <dbReference type="ARBA" id="ARBA00022967"/>
    </source>
</evidence>
<keyword evidence="8" id="KW-1185">Reference proteome</keyword>
<dbReference type="GO" id="GO:0016651">
    <property type="term" value="F:oxidoreductase activity, acting on NAD(P)H"/>
    <property type="evidence" value="ECO:0007669"/>
    <property type="project" value="InterPro"/>
</dbReference>
<accession>O59117</accession>
<evidence type="ECO:0000256" key="5">
    <source>
        <dbReference type="RuleBase" id="RU003685"/>
    </source>
</evidence>
<keyword evidence="3 5" id="KW-1278">Translocase</keyword>
<evidence type="ECO:0000313" key="7">
    <source>
        <dbReference type="EMBL" id="BAA30554.1"/>
    </source>
</evidence>
<gene>
    <name evidence="7" type="ordered locus">PH1447</name>
</gene>
<dbReference type="EMBL" id="BA000001">
    <property type="protein sequence ID" value="BAA30554.1"/>
    <property type="molecule type" value="Genomic_DNA"/>
</dbReference>
<keyword evidence="4 5" id="KW-0520">NAD</keyword>
<proteinExistence type="inferred from homology"/>
<dbReference type="InterPro" id="IPR001135">
    <property type="entry name" value="NADH_Q_OxRdtase_suD"/>
</dbReference>
<dbReference type="PANTHER" id="PTHR11993:SF10">
    <property type="entry name" value="NADH DEHYDROGENASE [UBIQUINONE] IRON-SULFUR PROTEIN 2, MITOCHONDRIAL"/>
    <property type="match status" value="1"/>
</dbReference>
<dbReference type="GO" id="GO:0048038">
    <property type="term" value="F:quinone binding"/>
    <property type="evidence" value="ECO:0007669"/>
    <property type="project" value="InterPro"/>
</dbReference>
<dbReference type="Pfam" id="PF00346">
    <property type="entry name" value="Complex1_49kDa"/>
    <property type="match status" value="1"/>
</dbReference>
<evidence type="ECO:0000256" key="1">
    <source>
        <dbReference type="ARBA" id="ARBA00005769"/>
    </source>
</evidence>
<dbReference type="InterPro" id="IPR029014">
    <property type="entry name" value="NiFe-Hase_large"/>
</dbReference>
<dbReference type="KEGG" id="pho:PH1447"/>
<dbReference type="InterPro" id="IPR014029">
    <property type="entry name" value="NADH_UbQ_OxRdtase_49kDa_CS"/>
</dbReference>
<dbReference type="PANTHER" id="PTHR11993">
    <property type="entry name" value="NADH-UBIQUINONE OXIDOREDUCTASE 49 KDA SUBUNIT"/>
    <property type="match status" value="1"/>
</dbReference>
<dbReference type="PROSITE" id="PS00535">
    <property type="entry name" value="COMPLEX1_49K"/>
    <property type="match status" value="1"/>
</dbReference>
<dbReference type="eggNOG" id="arCOG01548">
    <property type="taxonomic scope" value="Archaea"/>
</dbReference>
<evidence type="ECO:0000256" key="2">
    <source>
        <dbReference type="ARBA" id="ARBA00022448"/>
    </source>
</evidence>
<dbReference type="AlphaFoldDB" id="O59117"/>
<protein>
    <submittedName>
        <fullName evidence="7">394aa long hypothetical NADH-ubiquinone oxidoreductase subunit</fullName>
    </submittedName>
</protein>
<keyword evidence="2 5" id="KW-0813">Transport</keyword>
<dbReference type="STRING" id="70601.gene:9378424"/>
<dbReference type="NCBIfam" id="NF004739">
    <property type="entry name" value="PRK06075.1"/>
    <property type="match status" value="1"/>
</dbReference>
<sequence>MIIMVTQEELIREARQNGMELYPINRDTYELFFGPQHMATENFSIILKMDGNRVVKAIANPGFLHRGFEKLAEFRPWYTNIALLLRICVPESDVPEAIYSMAVDEIIGWEVPERAQWIRTLVLELARVSAYLFWIMGLSFKLGVYTAGQWAAAYRERIMRIFEELTGARVYHIFTIPGGVRRDIPGDKWLRQVRDTVEYIRSKLPDFDNILFENYITYRRMEGIGVMDKKFALAEGVTGPNLRATGVAYDVRKDDPYLFYSEVEFEVPTLKEGDALARALVRRYELEQDLYIIEQLLEMGPPSGPYKVEDPRLKNLPRFKVPAGDAFAHVESTKGDFGAYVVSDGGNKPYRVHVRGPSIAHGIRVLEKLLVGARIADVPIILMSLDNCPPDIDR</sequence>
<evidence type="ECO:0000259" key="6">
    <source>
        <dbReference type="Pfam" id="PF00346"/>
    </source>
</evidence>
<dbReference type="InterPro" id="IPR022885">
    <property type="entry name" value="NDH1_su_D/H"/>
</dbReference>
<dbReference type="Gene3D" id="1.10.645.10">
    <property type="entry name" value="Cytochrome-c3 Hydrogenase, chain B"/>
    <property type="match status" value="1"/>
</dbReference>
<dbReference type="SUPFAM" id="SSF56762">
    <property type="entry name" value="HydB/Nqo4-like"/>
    <property type="match status" value="1"/>
</dbReference>
<name>O59117_PYRHO</name>
<dbReference type="GO" id="GO:0051287">
    <property type="term" value="F:NAD binding"/>
    <property type="evidence" value="ECO:0007669"/>
    <property type="project" value="InterPro"/>
</dbReference>
<dbReference type="PIR" id="B71019">
    <property type="entry name" value="B71019"/>
</dbReference>
<dbReference type="Proteomes" id="UP000000752">
    <property type="component" value="Chromosome"/>
</dbReference>
<organism evidence="7 8">
    <name type="scientific">Pyrococcus horikoshii (strain ATCC 700860 / DSM 12428 / JCM 9974 / NBRC 100139 / OT-3)</name>
    <dbReference type="NCBI Taxonomy" id="70601"/>
    <lineage>
        <taxon>Archaea</taxon>
        <taxon>Methanobacteriati</taxon>
        <taxon>Methanobacteriota</taxon>
        <taxon>Thermococci</taxon>
        <taxon>Thermococcales</taxon>
        <taxon>Thermococcaceae</taxon>
        <taxon>Pyrococcus</taxon>
    </lineage>
</organism>
<comment type="similarity">
    <text evidence="1 5">Belongs to the complex I 49 kDa subunit family.</text>
</comment>
<dbReference type="EnsemblBacteria" id="BAA30554">
    <property type="protein sequence ID" value="BAA30554"/>
    <property type="gene ID" value="BAA30554"/>
</dbReference>
<feature type="domain" description="NADH-quinone oxidoreductase subunit D" evidence="6">
    <location>
        <begin position="142"/>
        <end position="394"/>
    </location>
</feature>
<evidence type="ECO:0000256" key="4">
    <source>
        <dbReference type="ARBA" id="ARBA00023027"/>
    </source>
</evidence>
<evidence type="ECO:0000313" key="8">
    <source>
        <dbReference type="Proteomes" id="UP000000752"/>
    </source>
</evidence>
<reference evidence="7 8" key="1">
    <citation type="journal article" date="1998" name="DNA Res.">
        <title>Complete sequence and gene organization of the genome of a hyper-thermophilic archaebacterium, Pyrococcus horikoshii OT3.</title>
        <authorList>
            <person name="Kawarabayasi Y."/>
            <person name="Sawada M."/>
            <person name="Horikawa H."/>
            <person name="Haikawa Y."/>
            <person name="Hino Y."/>
            <person name="Yamamoto S."/>
            <person name="Sekine M."/>
            <person name="Baba S."/>
            <person name="Kosugi H."/>
            <person name="Hosoyama A."/>
            <person name="Nagai Y."/>
            <person name="Sakai M."/>
            <person name="Ogura K."/>
            <person name="Otuka R."/>
            <person name="Nakazawa H."/>
            <person name="Takamiya M."/>
            <person name="Ohfuku Y."/>
            <person name="Funahashi T."/>
            <person name="Tanaka T."/>
            <person name="Kudoh Y."/>
            <person name="Yamazaki J."/>
            <person name="Kushida N."/>
            <person name="Oguchi A."/>
            <person name="Aoki K."/>
            <person name="Nakamura Y."/>
            <person name="Robb T.F."/>
            <person name="Horikoshi K."/>
            <person name="Masuchi Y."/>
            <person name="Shizuya H."/>
            <person name="Kikuchi H."/>
        </authorList>
    </citation>
    <scope>NUCLEOTIDE SEQUENCE [LARGE SCALE GENOMIC DNA]</scope>
    <source>
        <strain evidence="8">ATCC 700860 / DSM 12428 / JCM 9974 / NBRC 100139 / OT-3</strain>
    </source>
</reference>